<evidence type="ECO:0000313" key="3">
    <source>
        <dbReference type="Proteomes" id="UP001201812"/>
    </source>
</evidence>
<name>A0AAD4ME03_9BILA</name>
<evidence type="ECO:0000256" key="1">
    <source>
        <dbReference type="SAM" id="MobiDB-lite"/>
    </source>
</evidence>
<accession>A0AAD4ME03</accession>
<dbReference type="EMBL" id="JAKKPZ010001024">
    <property type="protein sequence ID" value="KAI1691001.1"/>
    <property type="molecule type" value="Genomic_DNA"/>
</dbReference>
<reference evidence="2" key="1">
    <citation type="submission" date="2022-01" db="EMBL/GenBank/DDBJ databases">
        <title>Genome Sequence Resource for Two Populations of Ditylenchus destructor, the Migratory Endoparasitic Phytonematode.</title>
        <authorList>
            <person name="Zhang H."/>
            <person name="Lin R."/>
            <person name="Xie B."/>
        </authorList>
    </citation>
    <scope>NUCLEOTIDE SEQUENCE</scope>
    <source>
        <strain evidence="2">BazhouSP</strain>
    </source>
</reference>
<sequence length="417" mass="47227">MSIAIRQMIGPAKARLLSYIQEVDQILMRDGEGSQERLLFIRDAKKLRKQLDRVIQLIAEQNDKWTKYMADRPTKDERDAATAEYTDFNSGEDSFTSVLDKGREAFDKLESGIEDEASTFSIMGDNAEVRRPAATADERTNASFLTEDMDMNIGGHDANAPHLTRPSATAAPHYQNIPPPQSAINLGPINLLRFNGDREKWAAFWDMFDVAVHSTCKSDIEKYSRLLSHLDGEAEKLVRGYNFNSATYQVVVQALKDRYGLNHVLADDLQAELMTLPAAKETTDSLRKTSDSIERICRQLKQLGTSDEHPLLRTTIKSKFPRSFLSKLAEREQLADGRWSVTQLRRGIQDVIAVREEVQRNVDALKETSHKPEPRDPKRSDEQRAESLNKAERSPSLRRKIGATKNVNQVQSQQSKL</sequence>
<keyword evidence="3" id="KW-1185">Reference proteome</keyword>
<dbReference type="PANTHER" id="PTHR22954:SF3">
    <property type="entry name" value="PROTEIN CBG08539"/>
    <property type="match status" value="1"/>
</dbReference>
<dbReference type="AlphaFoldDB" id="A0AAD4ME03"/>
<feature type="region of interest" description="Disordered" evidence="1">
    <location>
        <begin position="363"/>
        <end position="417"/>
    </location>
</feature>
<dbReference type="InterPro" id="IPR005312">
    <property type="entry name" value="DUF1759"/>
</dbReference>
<evidence type="ECO:0000313" key="2">
    <source>
        <dbReference type="EMBL" id="KAI1691001.1"/>
    </source>
</evidence>
<feature type="compositionally biased region" description="Basic and acidic residues" evidence="1">
    <location>
        <begin position="363"/>
        <end position="395"/>
    </location>
</feature>
<dbReference type="Proteomes" id="UP001201812">
    <property type="component" value="Unassembled WGS sequence"/>
</dbReference>
<dbReference type="PANTHER" id="PTHR22954">
    <property type="entry name" value="RETROVIRAL PROTEASE-RELATED"/>
    <property type="match status" value="1"/>
</dbReference>
<dbReference type="Pfam" id="PF03564">
    <property type="entry name" value="DUF1759"/>
    <property type="match status" value="1"/>
</dbReference>
<protein>
    <submittedName>
        <fullName evidence="2">Pao retrotransposon peptidase family protein</fullName>
    </submittedName>
</protein>
<comment type="caution">
    <text evidence="2">The sequence shown here is derived from an EMBL/GenBank/DDBJ whole genome shotgun (WGS) entry which is preliminary data.</text>
</comment>
<feature type="compositionally biased region" description="Polar residues" evidence="1">
    <location>
        <begin position="405"/>
        <end position="417"/>
    </location>
</feature>
<organism evidence="2 3">
    <name type="scientific">Ditylenchus destructor</name>
    <dbReference type="NCBI Taxonomy" id="166010"/>
    <lineage>
        <taxon>Eukaryota</taxon>
        <taxon>Metazoa</taxon>
        <taxon>Ecdysozoa</taxon>
        <taxon>Nematoda</taxon>
        <taxon>Chromadorea</taxon>
        <taxon>Rhabditida</taxon>
        <taxon>Tylenchina</taxon>
        <taxon>Tylenchomorpha</taxon>
        <taxon>Sphaerularioidea</taxon>
        <taxon>Anguinidae</taxon>
        <taxon>Anguininae</taxon>
        <taxon>Ditylenchus</taxon>
    </lineage>
</organism>
<gene>
    <name evidence="2" type="ORF">DdX_22167</name>
</gene>
<proteinExistence type="predicted"/>